<feature type="compositionally biased region" description="Basic residues" evidence="1">
    <location>
        <begin position="67"/>
        <end position="78"/>
    </location>
</feature>
<organism evidence="2 3">
    <name type="scientific">Kitasatospora phosalacinea</name>
    <dbReference type="NCBI Taxonomy" id="2065"/>
    <lineage>
        <taxon>Bacteria</taxon>
        <taxon>Bacillati</taxon>
        <taxon>Actinomycetota</taxon>
        <taxon>Actinomycetes</taxon>
        <taxon>Kitasatosporales</taxon>
        <taxon>Streptomycetaceae</taxon>
        <taxon>Kitasatospora</taxon>
    </lineage>
</organism>
<dbReference type="Proteomes" id="UP001165143">
    <property type="component" value="Unassembled WGS sequence"/>
</dbReference>
<protein>
    <submittedName>
        <fullName evidence="2">Uncharacterized protein</fullName>
    </submittedName>
</protein>
<evidence type="ECO:0000313" key="3">
    <source>
        <dbReference type="Proteomes" id="UP001165143"/>
    </source>
</evidence>
<feature type="region of interest" description="Disordered" evidence="1">
    <location>
        <begin position="65"/>
        <end position="107"/>
    </location>
</feature>
<reference evidence="2" key="1">
    <citation type="submission" date="2023-02" db="EMBL/GenBank/DDBJ databases">
        <title>Kitasatospora phosalacinea NBRC 14362.</title>
        <authorList>
            <person name="Ichikawa N."/>
            <person name="Sato H."/>
            <person name="Tonouchi N."/>
        </authorList>
    </citation>
    <scope>NUCLEOTIDE SEQUENCE</scope>
    <source>
        <strain evidence="2">NBRC 14362</strain>
    </source>
</reference>
<evidence type="ECO:0000313" key="2">
    <source>
        <dbReference type="EMBL" id="GLW53104.1"/>
    </source>
</evidence>
<sequence length="107" mass="11641">MARREVTHRLLAGIVLSLPRIVASSRHAVCHVVGHAPVRCAASHPMRTLPSPGRLLRFVISFPSRPSRGRTLSRRSSRRIGPSTRVRTGTALPASGLPSRRTPEPLA</sequence>
<gene>
    <name evidence="2" type="ORF">Kpho01_11150</name>
</gene>
<name>A0A9W6PDP8_9ACTN</name>
<comment type="caution">
    <text evidence="2">The sequence shown here is derived from an EMBL/GenBank/DDBJ whole genome shotgun (WGS) entry which is preliminary data.</text>
</comment>
<evidence type="ECO:0000256" key="1">
    <source>
        <dbReference type="SAM" id="MobiDB-lite"/>
    </source>
</evidence>
<accession>A0A9W6PDP8</accession>
<dbReference type="AlphaFoldDB" id="A0A9W6PDP8"/>
<proteinExistence type="predicted"/>
<dbReference type="EMBL" id="BSRX01000005">
    <property type="protein sequence ID" value="GLW53104.1"/>
    <property type="molecule type" value="Genomic_DNA"/>
</dbReference>